<evidence type="ECO:0000313" key="1">
    <source>
        <dbReference type="EMBL" id="CAH2301068.1"/>
    </source>
</evidence>
<keyword evidence="2" id="KW-1185">Reference proteome</keyword>
<evidence type="ECO:0008006" key="3">
    <source>
        <dbReference type="Google" id="ProtNLM"/>
    </source>
</evidence>
<organism evidence="1 2">
    <name type="scientific">Pelobates cultripes</name>
    <name type="common">Western spadefoot toad</name>
    <dbReference type="NCBI Taxonomy" id="61616"/>
    <lineage>
        <taxon>Eukaryota</taxon>
        <taxon>Metazoa</taxon>
        <taxon>Chordata</taxon>
        <taxon>Craniata</taxon>
        <taxon>Vertebrata</taxon>
        <taxon>Euteleostomi</taxon>
        <taxon>Amphibia</taxon>
        <taxon>Batrachia</taxon>
        <taxon>Anura</taxon>
        <taxon>Pelobatoidea</taxon>
        <taxon>Pelobatidae</taxon>
        <taxon>Pelobates</taxon>
    </lineage>
</organism>
<sequence>MLSCNPNVERSENYYWSLTFMTPGGCSTQPAENTHTSHKFIKLLEFDLYDSWRVLNPTSREYTHFSQVYKTHSRIDYILLNAKFLTSIKQCRIDDITWSDHAPVTLTLHDKFHSRGTATWRLNYMLLEDESFQETLTGDITRYFEVNCTPQMPPHNIWLAHKAVIRGLLINRAAYLKRHANRQYMSLLKTLRDQTATHLLSPSTEGQ</sequence>
<evidence type="ECO:0000313" key="2">
    <source>
        <dbReference type="Proteomes" id="UP001295444"/>
    </source>
</evidence>
<dbReference type="AlphaFoldDB" id="A0AAD1SKN7"/>
<dbReference type="Gene3D" id="3.60.10.10">
    <property type="entry name" value="Endonuclease/exonuclease/phosphatase"/>
    <property type="match status" value="1"/>
</dbReference>
<accession>A0AAD1SKN7</accession>
<dbReference type="Proteomes" id="UP001295444">
    <property type="component" value="Chromosome 06"/>
</dbReference>
<feature type="non-terminal residue" evidence="1">
    <location>
        <position position="207"/>
    </location>
</feature>
<gene>
    <name evidence="1" type="ORF">PECUL_23A018719</name>
</gene>
<name>A0AAD1SKN7_PELCU</name>
<reference evidence="1" key="1">
    <citation type="submission" date="2022-03" db="EMBL/GenBank/DDBJ databases">
        <authorList>
            <person name="Alioto T."/>
            <person name="Alioto T."/>
            <person name="Gomez Garrido J."/>
        </authorList>
    </citation>
    <scope>NUCLEOTIDE SEQUENCE</scope>
</reference>
<dbReference type="SUPFAM" id="SSF56219">
    <property type="entry name" value="DNase I-like"/>
    <property type="match status" value="1"/>
</dbReference>
<dbReference type="InterPro" id="IPR036691">
    <property type="entry name" value="Endo/exonu/phosph_ase_sf"/>
</dbReference>
<dbReference type="EMBL" id="OW240917">
    <property type="protein sequence ID" value="CAH2301068.1"/>
    <property type="molecule type" value="Genomic_DNA"/>
</dbReference>
<protein>
    <recommendedName>
        <fullName evidence="3">Endonuclease/exonuclease/phosphatase domain-containing protein</fullName>
    </recommendedName>
</protein>
<proteinExistence type="predicted"/>